<evidence type="ECO:0000313" key="2">
    <source>
        <dbReference type="WBParaSite" id="PSU_v2.g14460.t1"/>
    </source>
</evidence>
<keyword evidence="1" id="KW-1185">Reference proteome</keyword>
<evidence type="ECO:0000313" key="1">
    <source>
        <dbReference type="Proteomes" id="UP000887577"/>
    </source>
</evidence>
<organism evidence="1 2">
    <name type="scientific">Panagrolaimus superbus</name>
    <dbReference type="NCBI Taxonomy" id="310955"/>
    <lineage>
        <taxon>Eukaryota</taxon>
        <taxon>Metazoa</taxon>
        <taxon>Ecdysozoa</taxon>
        <taxon>Nematoda</taxon>
        <taxon>Chromadorea</taxon>
        <taxon>Rhabditida</taxon>
        <taxon>Tylenchina</taxon>
        <taxon>Panagrolaimomorpha</taxon>
        <taxon>Panagrolaimoidea</taxon>
        <taxon>Panagrolaimidae</taxon>
        <taxon>Panagrolaimus</taxon>
    </lineage>
</organism>
<reference evidence="2" key="1">
    <citation type="submission" date="2022-11" db="UniProtKB">
        <authorList>
            <consortium name="WormBaseParasite"/>
        </authorList>
    </citation>
    <scope>IDENTIFICATION</scope>
</reference>
<name>A0A914Y4U7_9BILA</name>
<dbReference type="Proteomes" id="UP000887577">
    <property type="component" value="Unplaced"/>
</dbReference>
<accession>A0A914Y4U7</accession>
<dbReference type="AlphaFoldDB" id="A0A914Y4U7"/>
<dbReference type="Gene3D" id="1.25.10.10">
    <property type="entry name" value="Leucine-rich Repeat Variant"/>
    <property type="match status" value="1"/>
</dbReference>
<dbReference type="WBParaSite" id="PSU_v2.g14460.t1">
    <property type="protein sequence ID" value="PSU_v2.g14460.t1"/>
    <property type="gene ID" value="PSU_v2.g14460"/>
</dbReference>
<sequence>MFKLLIFSQIQKLVENLAKLNKEKLKTMESTENRVKEMYKLAFDNKDYEQQSKALNNLLVLARDSEEGAGR</sequence>
<proteinExistence type="predicted"/>
<protein>
    <submittedName>
        <fullName evidence="2">Uncharacterized protein</fullName>
    </submittedName>
</protein>
<dbReference type="InterPro" id="IPR011989">
    <property type="entry name" value="ARM-like"/>
</dbReference>